<evidence type="ECO:0000313" key="2">
    <source>
        <dbReference type="Proteomes" id="UP000790377"/>
    </source>
</evidence>
<dbReference type="Proteomes" id="UP000790377">
    <property type="component" value="Unassembled WGS sequence"/>
</dbReference>
<reference evidence="1" key="1">
    <citation type="journal article" date="2021" name="New Phytol.">
        <title>Evolutionary innovations through gain and loss of genes in the ectomycorrhizal Boletales.</title>
        <authorList>
            <person name="Wu G."/>
            <person name="Miyauchi S."/>
            <person name="Morin E."/>
            <person name="Kuo A."/>
            <person name="Drula E."/>
            <person name="Varga T."/>
            <person name="Kohler A."/>
            <person name="Feng B."/>
            <person name="Cao Y."/>
            <person name="Lipzen A."/>
            <person name="Daum C."/>
            <person name="Hundley H."/>
            <person name="Pangilinan J."/>
            <person name="Johnson J."/>
            <person name="Barry K."/>
            <person name="LaButti K."/>
            <person name="Ng V."/>
            <person name="Ahrendt S."/>
            <person name="Min B."/>
            <person name="Choi I.G."/>
            <person name="Park H."/>
            <person name="Plett J.M."/>
            <person name="Magnuson J."/>
            <person name="Spatafora J.W."/>
            <person name="Nagy L.G."/>
            <person name="Henrissat B."/>
            <person name="Grigoriev I.V."/>
            <person name="Yang Z.L."/>
            <person name="Xu J."/>
            <person name="Martin F.M."/>
        </authorList>
    </citation>
    <scope>NUCLEOTIDE SEQUENCE</scope>
    <source>
        <strain evidence="1">ATCC 28755</strain>
    </source>
</reference>
<sequence length="251" mass="27982">MGIFDIQIPVVYGEGGKAFGRLLTEVVSLSEDITLLDWVGQSSRLNTCLPAHPKCYYDTAWLSENALSAHAVSAANSPRNQNFENYPSLYRLLVDPPPARLYFTQGKLTVNCIMHKVETLKFHYESIRRPGIYRYDISANGLKSFSINTGRTIAQVPDDTDSGEDNIIIPTYTVVRVWHPAILYDVQESGASSDPLLSFQQLTKPFIALLLMRQGAGKYRRVPTKAPILAMLKNPDNIESITSEISSIEIS</sequence>
<proteinExistence type="predicted"/>
<name>A0ACB8ABI5_9AGAM</name>
<dbReference type="EMBL" id="MU267729">
    <property type="protein sequence ID" value="KAH7910048.1"/>
    <property type="molecule type" value="Genomic_DNA"/>
</dbReference>
<evidence type="ECO:0000313" key="1">
    <source>
        <dbReference type="EMBL" id="KAH7910048.1"/>
    </source>
</evidence>
<protein>
    <submittedName>
        <fullName evidence="1">Uncharacterized protein</fullName>
    </submittedName>
</protein>
<gene>
    <name evidence="1" type="ORF">BJ138DRAFT_152525</name>
</gene>
<keyword evidence="2" id="KW-1185">Reference proteome</keyword>
<accession>A0ACB8ABI5</accession>
<organism evidence="1 2">
    <name type="scientific">Hygrophoropsis aurantiaca</name>
    <dbReference type="NCBI Taxonomy" id="72124"/>
    <lineage>
        <taxon>Eukaryota</taxon>
        <taxon>Fungi</taxon>
        <taxon>Dikarya</taxon>
        <taxon>Basidiomycota</taxon>
        <taxon>Agaricomycotina</taxon>
        <taxon>Agaricomycetes</taxon>
        <taxon>Agaricomycetidae</taxon>
        <taxon>Boletales</taxon>
        <taxon>Coniophorineae</taxon>
        <taxon>Hygrophoropsidaceae</taxon>
        <taxon>Hygrophoropsis</taxon>
    </lineage>
</organism>
<comment type="caution">
    <text evidence="1">The sequence shown here is derived from an EMBL/GenBank/DDBJ whole genome shotgun (WGS) entry which is preliminary data.</text>
</comment>